<feature type="region of interest" description="Disordered" evidence="1">
    <location>
        <begin position="1"/>
        <end position="40"/>
    </location>
</feature>
<dbReference type="HOGENOM" id="CLU_2171257_0_0_1"/>
<sequence>MSVGTPAAAPYPFHERRRRTPPASAPHPSTPQASCFGNRTQQPLVRPMQHRGPLFCNGIQHHPQARHFTGTGLPAARVSFTAPTPLRTDCPPIPYTTHRVVSKLVQPVFT</sequence>
<dbReference type="AlphaFoldDB" id="A0A067U005"/>
<evidence type="ECO:0000313" key="2">
    <source>
        <dbReference type="EMBL" id="KDR84658.1"/>
    </source>
</evidence>
<evidence type="ECO:0000256" key="1">
    <source>
        <dbReference type="SAM" id="MobiDB-lite"/>
    </source>
</evidence>
<protein>
    <submittedName>
        <fullName evidence="2">Uncharacterized protein</fullName>
    </submittedName>
</protein>
<dbReference type="EMBL" id="KL142368">
    <property type="protein sequence ID" value="KDR84658.1"/>
    <property type="molecule type" value="Genomic_DNA"/>
</dbReference>
<evidence type="ECO:0000313" key="3">
    <source>
        <dbReference type="Proteomes" id="UP000027222"/>
    </source>
</evidence>
<name>A0A067U005_GALM3</name>
<accession>A0A067U005</accession>
<organism evidence="2 3">
    <name type="scientific">Galerina marginata (strain CBS 339.88)</name>
    <dbReference type="NCBI Taxonomy" id="685588"/>
    <lineage>
        <taxon>Eukaryota</taxon>
        <taxon>Fungi</taxon>
        <taxon>Dikarya</taxon>
        <taxon>Basidiomycota</taxon>
        <taxon>Agaricomycotina</taxon>
        <taxon>Agaricomycetes</taxon>
        <taxon>Agaricomycetidae</taxon>
        <taxon>Agaricales</taxon>
        <taxon>Agaricineae</taxon>
        <taxon>Strophariaceae</taxon>
        <taxon>Galerina</taxon>
    </lineage>
</organism>
<dbReference type="Proteomes" id="UP000027222">
    <property type="component" value="Unassembled WGS sequence"/>
</dbReference>
<proteinExistence type="predicted"/>
<reference evidence="3" key="1">
    <citation type="journal article" date="2014" name="Proc. Natl. Acad. Sci. U.S.A.">
        <title>Extensive sampling of basidiomycete genomes demonstrates inadequacy of the white-rot/brown-rot paradigm for wood decay fungi.</title>
        <authorList>
            <person name="Riley R."/>
            <person name="Salamov A.A."/>
            <person name="Brown D.W."/>
            <person name="Nagy L.G."/>
            <person name="Floudas D."/>
            <person name="Held B.W."/>
            <person name="Levasseur A."/>
            <person name="Lombard V."/>
            <person name="Morin E."/>
            <person name="Otillar R."/>
            <person name="Lindquist E.A."/>
            <person name="Sun H."/>
            <person name="LaButti K.M."/>
            <person name="Schmutz J."/>
            <person name="Jabbour D."/>
            <person name="Luo H."/>
            <person name="Baker S.E."/>
            <person name="Pisabarro A.G."/>
            <person name="Walton J.D."/>
            <person name="Blanchette R.A."/>
            <person name="Henrissat B."/>
            <person name="Martin F."/>
            <person name="Cullen D."/>
            <person name="Hibbett D.S."/>
            <person name="Grigoriev I.V."/>
        </authorList>
    </citation>
    <scope>NUCLEOTIDE SEQUENCE [LARGE SCALE GENOMIC DNA]</scope>
    <source>
        <strain evidence="3">CBS 339.88</strain>
    </source>
</reference>
<keyword evidence="3" id="KW-1185">Reference proteome</keyword>
<gene>
    <name evidence="2" type="ORF">GALMADRAFT_720340</name>
</gene>